<proteinExistence type="predicted"/>
<evidence type="ECO:0000313" key="1">
    <source>
        <dbReference type="EMBL" id="KTC93989.1"/>
    </source>
</evidence>
<dbReference type="Proteomes" id="UP000054773">
    <property type="component" value="Unassembled WGS sequence"/>
</dbReference>
<dbReference type="RefSeq" id="WP_058528003.1">
    <property type="nucleotide sequence ID" value="NZ_CAAAHY010000047.1"/>
</dbReference>
<comment type="caution">
    <text evidence="1">The sequence shown here is derived from an EMBL/GenBank/DDBJ whole genome shotgun (WGS) entry which is preliminary data.</text>
</comment>
<dbReference type="EMBL" id="LNYA01000036">
    <property type="protein sequence ID" value="KTC93989.1"/>
    <property type="molecule type" value="Genomic_DNA"/>
</dbReference>
<dbReference type="OrthoDB" id="5651045at2"/>
<evidence type="ECO:0000313" key="2">
    <source>
        <dbReference type="Proteomes" id="UP000054773"/>
    </source>
</evidence>
<gene>
    <name evidence="1" type="ORF">Lery_2903</name>
</gene>
<organism evidence="1 2">
    <name type="scientific">Legionella erythra</name>
    <dbReference type="NCBI Taxonomy" id="448"/>
    <lineage>
        <taxon>Bacteria</taxon>
        <taxon>Pseudomonadati</taxon>
        <taxon>Pseudomonadota</taxon>
        <taxon>Gammaproteobacteria</taxon>
        <taxon>Legionellales</taxon>
        <taxon>Legionellaceae</taxon>
        <taxon>Legionella</taxon>
    </lineage>
</organism>
<sequence length="442" mass="52318">MLSKSGLFKQKNKAYRLNVSDYDTLVPYYFSKHKINVRYLVNGTTFIGRRMMAENYLQVQAEINEYENEQLAYARQIIHHWSPPNACMPGKYRLNRKNNRHSDFERHYQELYEAINDEYLNNDGQLKELSEEKQLRLNAIVKRLKCRKKLDEYRQKEIEELYERRNSVCLTKSQAIDEVKSIQKSLSDDEVVVYFFTNNRCKGTAHFETLLIKRDHIVKPVHWFLHESNMFESTDFDKIFITDLSPFVTYTLSKKDVEGAFDEDPMKRLQPQVDSDSCGALGVLYLKELLKNNSEQLREFSFIASLYSDKNDFGSIDQGRSYKSLLFFPSPHVLRYSQSRLYNSILLAMLQSTNDEEMIEYKHVQYKVKTLHGILKQSIASVIEKDDAEAVRIKDLWSRLPDFRIKWMDLYYKMEQKRQKMQDGSVIPPYLTDIKNRGLSSY</sequence>
<dbReference type="AlphaFoldDB" id="A0A0W0TFJ3"/>
<protein>
    <submittedName>
        <fullName evidence="1">Uncharacterized protein</fullName>
    </submittedName>
</protein>
<accession>A0A0W0TFJ3</accession>
<dbReference type="PATRIC" id="fig|448.7.peg.3057"/>
<name>A0A0W0TFJ3_LEGER</name>
<reference evidence="1 2" key="1">
    <citation type="submission" date="2015-11" db="EMBL/GenBank/DDBJ databases">
        <title>Genomic analysis of 38 Legionella species identifies large and diverse effector repertoires.</title>
        <authorList>
            <person name="Burstein D."/>
            <person name="Amaro F."/>
            <person name="Zusman T."/>
            <person name="Lifshitz Z."/>
            <person name="Cohen O."/>
            <person name="Gilbert J.A."/>
            <person name="Pupko T."/>
            <person name="Shuman H.A."/>
            <person name="Segal G."/>
        </authorList>
    </citation>
    <scope>NUCLEOTIDE SEQUENCE [LARGE SCALE GENOMIC DNA]</scope>
    <source>
        <strain evidence="1 2">SE-32A-C8</strain>
    </source>
</reference>
<keyword evidence="2" id="KW-1185">Reference proteome</keyword>